<dbReference type="EMBL" id="JAEQMY010000037">
    <property type="protein sequence ID" value="MBL0406262.1"/>
    <property type="molecule type" value="Genomic_DNA"/>
</dbReference>
<dbReference type="AlphaFoldDB" id="A0A937D1U1"/>
<organism evidence="1 2">
    <name type="scientific">Microvirga aerilata</name>
    <dbReference type="NCBI Taxonomy" id="670292"/>
    <lineage>
        <taxon>Bacteria</taxon>
        <taxon>Pseudomonadati</taxon>
        <taxon>Pseudomonadota</taxon>
        <taxon>Alphaproteobacteria</taxon>
        <taxon>Hyphomicrobiales</taxon>
        <taxon>Methylobacteriaceae</taxon>
        <taxon>Microvirga</taxon>
    </lineage>
</organism>
<sequence length="197" mass="21974">MQPTDVHVLPRDLGPLFAHRPLILGESEANYDLLLSKATKAVAPTDVVEDVWVKDIADLTWDAERGKRLKASLLMTARKKALDRLIAQTDGPHLQSAEPLTSAYTNAWLQGEPAAVETFNRLLAERGLDVNSVMALALSECLGDIERIDRMIASAEARRNRILLEIELRREVKARQQRSTEEVTTVSWRAGAGPNQW</sequence>
<dbReference type="RefSeq" id="WP_202063071.1">
    <property type="nucleotide sequence ID" value="NZ_JAEQMY010000037.1"/>
</dbReference>
<reference evidence="1" key="1">
    <citation type="submission" date="2021-01" db="EMBL/GenBank/DDBJ databases">
        <title>Microvirga sp.</title>
        <authorList>
            <person name="Kim M.K."/>
        </authorList>
    </citation>
    <scope>NUCLEOTIDE SEQUENCE</scope>
    <source>
        <strain evidence="1">5420S-16</strain>
    </source>
</reference>
<keyword evidence="2" id="KW-1185">Reference proteome</keyword>
<protein>
    <submittedName>
        <fullName evidence="1">Uncharacterized protein</fullName>
    </submittedName>
</protein>
<name>A0A937D1U1_9HYPH</name>
<evidence type="ECO:0000313" key="2">
    <source>
        <dbReference type="Proteomes" id="UP000605848"/>
    </source>
</evidence>
<gene>
    <name evidence="1" type="ORF">JKG68_20080</name>
</gene>
<accession>A0A937D1U1</accession>
<evidence type="ECO:0000313" key="1">
    <source>
        <dbReference type="EMBL" id="MBL0406262.1"/>
    </source>
</evidence>
<dbReference type="Proteomes" id="UP000605848">
    <property type="component" value="Unassembled WGS sequence"/>
</dbReference>
<comment type="caution">
    <text evidence="1">The sequence shown here is derived from an EMBL/GenBank/DDBJ whole genome shotgun (WGS) entry which is preliminary data.</text>
</comment>
<proteinExistence type="predicted"/>